<keyword evidence="4" id="KW-0963">Cytoplasm</keyword>
<dbReference type="GO" id="GO:0005634">
    <property type="term" value="C:nucleus"/>
    <property type="evidence" value="ECO:0007669"/>
    <property type="project" value="UniProtKB-SubCell"/>
</dbReference>
<evidence type="ECO:0000256" key="4">
    <source>
        <dbReference type="ARBA" id="ARBA00022490"/>
    </source>
</evidence>
<evidence type="ECO:0000256" key="5">
    <source>
        <dbReference type="ARBA" id="ARBA00023242"/>
    </source>
</evidence>
<dbReference type="GO" id="GO:0030864">
    <property type="term" value="C:cortical actin cytoskeleton"/>
    <property type="evidence" value="ECO:0007669"/>
    <property type="project" value="TreeGrafter"/>
</dbReference>
<feature type="region of interest" description="Disordered" evidence="6">
    <location>
        <begin position="76"/>
        <end position="132"/>
    </location>
</feature>
<dbReference type="PANTHER" id="PTHR11249">
    <property type="entry name" value="GLIAL FACTOR NATURATION FACTOR"/>
    <property type="match status" value="1"/>
</dbReference>
<dbReference type="PANTHER" id="PTHR11249:SF2">
    <property type="entry name" value="GLIA MATURATION FACTOR"/>
    <property type="match status" value="1"/>
</dbReference>
<organism evidence="8 9">
    <name type="scientific">Ditylenchus dipsaci</name>
    <dbReference type="NCBI Taxonomy" id="166011"/>
    <lineage>
        <taxon>Eukaryota</taxon>
        <taxon>Metazoa</taxon>
        <taxon>Ecdysozoa</taxon>
        <taxon>Nematoda</taxon>
        <taxon>Chromadorea</taxon>
        <taxon>Rhabditida</taxon>
        <taxon>Tylenchina</taxon>
        <taxon>Tylenchomorpha</taxon>
        <taxon>Sphaerularioidea</taxon>
        <taxon>Anguinidae</taxon>
        <taxon>Anguininae</taxon>
        <taxon>Ditylenchus</taxon>
    </lineage>
</organism>
<dbReference type="GO" id="GO:0071846">
    <property type="term" value="P:actin filament debranching"/>
    <property type="evidence" value="ECO:0007669"/>
    <property type="project" value="InterPro"/>
</dbReference>
<name>A0A915CUN6_9BILA</name>
<dbReference type="CDD" id="cd11283">
    <property type="entry name" value="ADF_GMF-beta_like"/>
    <property type="match status" value="1"/>
</dbReference>
<evidence type="ECO:0000259" key="7">
    <source>
        <dbReference type="PROSITE" id="PS51263"/>
    </source>
</evidence>
<dbReference type="InterPro" id="IPR002108">
    <property type="entry name" value="ADF-H"/>
</dbReference>
<dbReference type="InterPro" id="IPR029006">
    <property type="entry name" value="ADF-H/Gelsolin-like_dom_sf"/>
</dbReference>
<dbReference type="SUPFAM" id="SSF55753">
    <property type="entry name" value="Actin depolymerizing proteins"/>
    <property type="match status" value="1"/>
</dbReference>
<dbReference type="GO" id="GO:0003779">
    <property type="term" value="F:actin binding"/>
    <property type="evidence" value="ECO:0007669"/>
    <property type="project" value="InterPro"/>
</dbReference>
<evidence type="ECO:0000313" key="9">
    <source>
        <dbReference type="WBParaSite" id="jg12333"/>
    </source>
</evidence>
<dbReference type="SMART" id="SM00102">
    <property type="entry name" value="ADF"/>
    <property type="match status" value="1"/>
</dbReference>
<dbReference type="GO" id="GO:0034316">
    <property type="term" value="P:negative regulation of Arp2/3 complex-mediated actin nucleation"/>
    <property type="evidence" value="ECO:0007669"/>
    <property type="project" value="TreeGrafter"/>
</dbReference>
<accession>A0A915CUN6</accession>
<reference evidence="9" key="1">
    <citation type="submission" date="2022-11" db="UniProtKB">
        <authorList>
            <consortium name="WormBaseParasite"/>
        </authorList>
    </citation>
    <scope>IDENTIFICATION</scope>
</reference>
<dbReference type="GO" id="GO:0071933">
    <property type="term" value="F:Arp2/3 complex binding"/>
    <property type="evidence" value="ECO:0007669"/>
    <property type="project" value="InterPro"/>
</dbReference>
<dbReference type="Proteomes" id="UP000887574">
    <property type="component" value="Unplaced"/>
</dbReference>
<evidence type="ECO:0000256" key="1">
    <source>
        <dbReference type="ARBA" id="ARBA00004123"/>
    </source>
</evidence>
<dbReference type="AlphaFoldDB" id="A0A915CUN6"/>
<dbReference type="FunFam" id="3.40.20.10:FF:000026">
    <property type="entry name" value="Glia maturation factor"/>
    <property type="match status" value="1"/>
</dbReference>
<evidence type="ECO:0000256" key="2">
    <source>
        <dbReference type="ARBA" id="ARBA00004496"/>
    </source>
</evidence>
<evidence type="ECO:0000313" key="8">
    <source>
        <dbReference type="Proteomes" id="UP000887574"/>
    </source>
</evidence>
<feature type="compositionally biased region" description="Low complexity" evidence="6">
    <location>
        <begin position="113"/>
        <end position="132"/>
    </location>
</feature>
<dbReference type="PROSITE" id="PS51263">
    <property type="entry name" value="ADF_H"/>
    <property type="match status" value="1"/>
</dbReference>
<dbReference type="InterPro" id="IPR011171">
    <property type="entry name" value="GMF"/>
</dbReference>
<dbReference type="Pfam" id="PF00241">
    <property type="entry name" value="Cofilin_ADF"/>
    <property type="match status" value="1"/>
</dbReference>
<comment type="subcellular location">
    <subcellularLocation>
        <location evidence="2">Cytoplasm</location>
    </subcellularLocation>
    <subcellularLocation>
        <location evidence="1">Nucleus</location>
    </subcellularLocation>
</comment>
<feature type="domain" description="ADF-H" evidence="7">
    <location>
        <begin position="199"/>
        <end position="334"/>
    </location>
</feature>
<proteinExistence type="inferred from homology"/>
<sequence>MNEIYVSGGTKSSSHTIAVHEYYLSLLKEEYNRLKIVELAENLVQVDAKLDAFLSERVPYLSSEERQEMLREFLHSNDLDSDGDSPSLRRRGDLGQLAGGKNHRWSGPRTSTDSNRNSLDSSPSSSSRRPSLNESNLFGQIYYRHMCAYVLRMDKAIEEKVVSWEQMDVEDDAPEDIILYSIVAGRGELIMFGGMRKWNLAVCKISEAVKETLKKFRFNQSSATNALILKINRENMELDVEETLEDSNAEKIKSELPAQQPRFVVISYELKRLDGRVSYPMCLLFYSPVGCSPELKILYAGSRNSLVKECQLTKSAEIRELDEITEDFLYDNFLKSSINHKSVIIIIIYCQVSGFSSQTMLSRKESNLGEGIFGLDRHILLEWTPQMGNCL</sequence>
<evidence type="ECO:0000256" key="6">
    <source>
        <dbReference type="SAM" id="MobiDB-lite"/>
    </source>
</evidence>
<dbReference type="Gene3D" id="3.40.20.10">
    <property type="entry name" value="Severin"/>
    <property type="match status" value="1"/>
</dbReference>
<comment type="similarity">
    <text evidence="3">Belongs to the actin-binding proteins ADF family. GMF subfamily.</text>
</comment>
<dbReference type="WBParaSite" id="jg12333">
    <property type="protein sequence ID" value="jg12333"/>
    <property type="gene ID" value="jg12333"/>
</dbReference>
<keyword evidence="8" id="KW-1185">Reference proteome</keyword>
<keyword evidence="5" id="KW-0539">Nucleus</keyword>
<protein>
    <submittedName>
        <fullName evidence="9">ADF-H domain-containing protein</fullName>
    </submittedName>
</protein>
<evidence type="ECO:0000256" key="3">
    <source>
        <dbReference type="ARBA" id="ARBA00010055"/>
    </source>
</evidence>